<organism evidence="1 2">
    <name type="scientific">Microbacterium resistens</name>
    <dbReference type="NCBI Taxonomy" id="156977"/>
    <lineage>
        <taxon>Bacteria</taxon>
        <taxon>Bacillati</taxon>
        <taxon>Actinomycetota</taxon>
        <taxon>Actinomycetes</taxon>
        <taxon>Micrococcales</taxon>
        <taxon>Microbacteriaceae</taxon>
        <taxon>Microbacterium</taxon>
    </lineage>
</organism>
<dbReference type="EMBL" id="CP082781">
    <property type="protein sequence ID" value="UGS28351.1"/>
    <property type="molecule type" value="Genomic_DNA"/>
</dbReference>
<dbReference type="RefSeq" id="WP_231821466.1">
    <property type="nucleotide sequence ID" value="NZ_CP082781.1"/>
</dbReference>
<protein>
    <submittedName>
        <fullName evidence="1">Uncharacterized protein</fullName>
    </submittedName>
</protein>
<evidence type="ECO:0000313" key="2">
    <source>
        <dbReference type="Proteomes" id="UP001199642"/>
    </source>
</evidence>
<sequence>MSNIISTPTTLQSEGALPVLCNDAGMAGLIVQAIQEAAIACDAHGLTSEEMRELSENRFAELAQMSVDEYFASTMSQALRDQSALAVLRGESFSIDKAADLAVERISEVMGEPADPAAAHQRAKDYFQDCHSAA</sequence>
<reference evidence="1 2" key="1">
    <citation type="submission" date="2023-01" db="EMBL/GenBank/DDBJ databases">
        <title>Characterization of estradiol degrading bacteria Microbacterium sp. MZT7 and reveal degrading genes through genome analysis.</title>
        <authorList>
            <person name="Hao P."/>
            <person name="Gao Y."/>
        </authorList>
    </citation>
    <scope>NUCLEOTIDE SEQUENCE [LARGE SCALE GENOMIC DNA]</scope>
    <source>
        <strain evidence="1 2">MZT7</strain>
    </source>
</reference>
<accession>A0ABY3RZ82</accession>
<evidence type="ECO:0000313" key="1">
    <source>
        <dbReference type="EMBL" id="UGS28351.1"/>
    </source>
</evidence>
<keyword evidence="2" id="KW-1185">Reference proteome</keyword>
<name>A0ABY3RZ82_9MICO</name>
<dbReference type="Proteomes" id="UP001199642">
    <property type="component" value="Chromosome"/>
</dbReference>
<proteinExistence type="predicted"/>
<gene>
    <name evidence="1" type="ORF">K8F61_09440</name>
</gene>